<sequence length="254" mass="28867">MGPEALAGSASQKTGIPILSDNKYSEWDASIRKFCLYIEFIDYFNGDLNSPSEATPELLMKYKELTQKAAGVTCQSLDTNKQQKFLSKSNKKNSKVLYDSITSYYQSNQRKNQARVFCNLLAAYAAESNQYPALSYIDTAASSHTIGHWKSFQSYKKKTMSVETANGSHTSVFGHGLVEFKSNDYKFKLHCIHVPKIKETMISMGKLWDNGFLMIRRDHNHFDIKNNKGVLMNGRVCNNMFELPLEIVPQKNQN</sequence>
<keyword evidence="3" id="KW-1185">Reference proteome</keyword>
<gene>
    <name evidence="2" type="ORF">O181_018538</name>
</gene>
<reference evidence="2" key="1">
    <citation type="submission" date="2021-03" db="EMBL/GenBank/DDBJ databases">
        <title>Draft genome sequence of rust myrtle Austropuccinia psidii MF-1, a brazilian biotype.</title>
        <authorList>
            <person name="Quecine M.C."/>
            <person name="Pachon D.M.R."/>
            <person name="Bonatelli M.L."/>
            <person name="Correr F.H."/>
            <person name="Franceschini L.M."/>
            <person name="Leite T.F."/>
            <person name="Margarido G.R.A."/>
            <person name="Almeida C.A."/>
            <person name="Ferrarezi J.A."/>
            <person name="Labate C.A."/>
        </authorList>
    </citation>
    <scope>NUCLEOTIDE SEQUENCE</scope>
    <source>
        <strain evidence="2">MF-1</strain>
    </source>
</reference>
<organism evidence="2 3">
    <name type="scientific">Austropuccinia psidii MF-1</name>
    <dbReference type="NCBI Taxonomy" id="1389203"/>
    <lineage>
        <taxon>Eukaryota</taxon>
        <taxon>Fungi</taxon>
        <taxon>Dikarya</taxon>
        <taxon>Basidiomycota</taxon>
        <taxon>Pucciniomycotina</taxon>
        <taxon>Pucciniomycetes</taxon>
        <taxon>Pucciniales</taxon>
        <taxon>Sphaerophragmiaceae</taxon>
        <taxon>Austropuccinia</taxon>
    </lineage>
</organism>
<name>A0A9Q3GST0_9BASI</name>
<dbReference type="AlphaFoldDB" id="A0A9Q3GST0"/>
<evidence type="ECO:0000259" key="1">
    <source>
        <dbReference type="Pfam" id="PF22936"/>
    </source>
</evidence>
<comment type="caution">
    <text evidence="2">The sequence shown here is derived from an EMBL/GenBank/DDBJ whole genome shotgun (WGS) entry which is preliminary data.</text>
</comment>
<dbReference type="Pfam" id="PF22936">
    <property type="entry name" value="Pol_BBD"/>
    <property type="match status" value="1"/>
</dbReference>
<accession>A0A9Q3GST0</accession>
<evidence type="ECO:0000313" key="2">
    <source>
        <dbReference type="EMBL" id="MBW0478823.1"/>
    </source>
</evidence>
<proteinExistence type="predicted"/>
<dbReference type="Proteomes" id="UP000765509">
    <property type="component" value="Unassembled WGS sequence"/>
</dbReference>
<dbReference type="EMBL" id="AVOT02005339">
    <property type="protein sequence ID" value="MBW0478823.1"/>
    <property type="molecule type" value="Genomic_DNA"/>
</dbReference>
<dbReference type="InterPro" id="IPR054722">
    <property type="entry name" value="PolX-like_BBD"/>
</dbReference>
<evidence type="ECO:0000313" key="3">
    <source>
        <dbReference type="Proteomes" id="UP000765509"/>
    </source>
</evidence>
<protein>
    <recommendedName>
        <fullName evidence="1">Retrovirus-related Pol polyprotein from transposon TNT 1-94-like beta-barrel domain-containing protein</fullName>
    </recommendedName>
</protein>
<feature type="domain" description="Retrovirus-related Pol polyprotein from transposon TNT 1-94-like beta-barrel" evidence="1">
    <location>
        <begin position="136"/>
        <end position="212"/>
    </location>
</feature>